<accession>A0A2G1MC86</accession>
<dbReference type="Proteomes" id="UP000221860">
    <property type="component" value="Unassembled WGS sequence"/>
</dbReference>
<dbReference type="InterPro" id="IPR029063">
    <property type="entry name" value="SAM-dependent_MTases_sf"/>
</dbReference>
<proteinExistence type="predicted"/>
<evidence type="ECO:0008006" key="4">
    <source>
        <dbReference type="Google" id="ProtNLM"/>
    </source>
</evidence>
<evidence type="ECO:0000313" key="3">
    <source>
        <dbReference type="Proteomes" id="UP000221860"/>
    </source>
</evidence>
<dbReference type="SUPFAM" id="SSF53335">
    <property type="entry name" value="S-adenosyl-L-methionine-dependent methyltransferases"/>
    <property type="match status" value="1"/>
</dbReference>
<dbReference type="Gene3D" id="3.40.50.150">
    <property type="entry name" value="Vaccinia Virus protein VP39"/>
    <property type="match status" value="1"/>
</dbReference>
<dbReference type="RefSeq" id="WP_099278593.1">
    <property type="nucleotide sequence ID" value="NZ_KZ304985.1"/>
</dbReference>
<name>A0A2G1MC86_9RHOB</name>
<gene>
    <name evidence="2" type="ORF">CJ301_17230</name>
</gene>
<feature type="region of interest" description="Disordered" evidence="1">
    <location>
        <begin position="296"/>
        <end position="337"/>
    </location>
</feature>
<dbReference type="AlphaFoldDB" id="A0A2G1MC86"/>
<reference evidence="2 3" key="1">
    <citation type="submission" date="2017-08" db="EMBL/GenBank/DDBJ databases">
        <title>Draft Genome Sequence of Loktanella cinnabarina Strain XM1, Isolated from Coastal Surface Water.</title>
        <authorList>
            <person name="Ma R."/>
            <person name="Wang J."/>
            <person name="Wang Q."/>
            <person name="Ma Z."/>
            <person name="Li J."/>
            <person name="Chen L."/>
        </authorList>
    </citation>
    <scope>NUCLEOTIDE SEQUENCE [LARGE SCALE GENOMIC DNA]</scope>
    <source>
        <strain evidence="2 3">XM1</strain>
    </source>
</reference>
<evidence type="ECO:0000256" key="1">
    <source>
        <dbReference type="SAM" id="MobiDB-lite"/>
    </source>
</evidence>
<dbReference type="OrthoDB" id="95666at2"/>
<comment type="caution">
    <text evidence="2">The sequence shown here is derived from an EMBL/GenBank/DDBJ whole genome shotgun (WGS) entry which is preliminary data.</text>
</comment>
<keyword evidence="3" id="KW-1185">Reference proteome</keyword>
<protein>
    <recommendedName>
        <fullName evidence="4">SAM-dependent methyltransferase</fullName>
    </recommendedName>
</protein>
<dbReference type="EMBL" id="NQWH01000045">
    <property type="protein sequence ID" value="PHP26280.1"/>
    <property type="molecule type" value="Genomic_DNA"/>
</dbReference>
<sequence length="557" mass="60620">MTTKSKPAGTSYVSTAAEMSQYYTNTQLAAAYVERVLARYVANPFDTIIEPSAGTGAFSRHLGPNCIALDLDPKAPGIIDADFLSWSPTGPLGRTLIIGNPPFRNNTALAFLNHAASLADVVALILPASFCKMTMQNRVDTRLHLVHEEEVPQDAFIYEGKTVHVPCVLQIWERRSEPRQLHALETEHPHFERCSQAEADLVIRRVGAHAGQLKPVDQNWSPQSNIFLRATGCNPKALEERFARLDMSKHARNGAGGGSINMSEIIELYVAALAEEARTVTADPAVSMPRQIAQEVPAAPETQSVDEADRAAQQATPGAPAHCEPNDGVTATAAGGKRNMPEADAAVLFDRVVIDDIAGGAPTREAIARFNSAAAEAQSITITVPLSFRKTSVQNQLDSAFHLVDDIEATVQMVGSNGRPRERRCAIQIWERRAKPRPRPALETRHPDYEFCSRAEADFAIQRVGGRAGRLKMLDDAGSAQSHLFLRAMACSPAELWARFDVIDFDMVRHNTAAVPSIAKSELVALYDASRRLCHTADDQVRTRETCSCGAEEVASG</sequence>
<evidence type="ECO:0000313" key="2">
    <source>
        <dbReference type="EMBL" id="PHP26280.1"/>
    </source>
</evidence>
<organism evidence="2 3">
    <name type="scientific">Limimaricola cinnabarinus</name>
    <dbReference type="NCBI Taxonomy" id="1125964"/>
    <lineage>
        <taxon>Bacteria</taxon>
        <taxon>Pseudomonadati</taxon>
        <taxon>Pseudomonadota</taxon>
        <taxon>Alphaproteobacteria</taxon>
        <taxon>Rhodobacterales</taxon>
        <taxon>Paracoccaceae</taxon>
        <taxon>Limimaricola</taxon>
    </lineage>
</organism>